<dbReference type="EMBL" id="CP155447">
    <property type="protein sequence ID" value="XBH05408.1"/>
    <property type="molecule type" value="Genomic_DNA"/>
</dbReference>
<protein>
    <submittedName>
        <fullName evidence="2">TIGR03067 domain-containing protein</fullName>
    </submittedName>
</protein>
<evidence type="ECO:0000256" key="1">
    <source>
        <dbReference type="SAM" id="MobiDB-lite"/>
    </source>
</evidence>
<reference evidence="2" key="1">
    <citation type="submission" date="2024-05" db="EMBL/GenBank/DDBJ databases">
        <title>Planctomycetes of the genus Singulisphaera possess chitinolytic capabilities.</title>
        <authorList>
            <person name="Ivanova A."/>
        </authorList>
    </citation>
    <scope>NUCLEOTIDE SEQUENCE</scope>
    <source>
        <strain evidence="2">Ch08T</strain>
    </source>
</reference>
<dbReference type="RefSeq" id="WP_406698224.1">
    <property type="nucleotide sequence ID" value="NZ_CP155447.1"/>
</dbReference>
<dbReference type="NCBIfam" id="TIGR03067">
    <property type="entry name" value="Planc_TIGR03067"/>
    <property type="match status" value="1"/>
</dbReference>
<dbReference type="AlphaFoldDB" id="A0AAU7CIW5"/>
<organism evidence="2">
    <name type="scientific">Singulisphaera sp. Ch08</name>
    <dbReference type="NCBI Taxonomy" id="3120278"/>
    <lineage>
        <taxon>Bacteria</taxon>
        <taxon>Pseudomonadati</taxon>
        <taxon>Planctomycetota</taxon>
        <taxon>Planctomycetia</taxon>
        <taxon>Isosphaerales</taxon>
        <taxon>Isosphaeraceae</taxon>
        <taxon>Singulisphaera</taxon>
    </lineage>
</organism>
<proteinExistence type="predicted"/>
<dbReference type="InterPro" id="IPR017504">
    <property type="entry name" value="CHP03067_Planctomycetes"/>
</dbReference>
<gene>
    <name evidence="2" type="ORF">V5E97_05160</name>
</gene>
<feature type="region of interest" description="Disordered" evidence="1">
    <location>
        <begin position="307"/>
        <end position="326"/>
    </location>
</feature>
<sequence>MPVILLSLLISLPTLDDGGRTPSRTAVEEAHQLLAGTWTVLSVVDDGERIGADLIKQKLVANGEVDIFSQTIHIVSPETGEKKSWIFRLDISQSPHRIELITSDDRVLRGVYKFDNDTLIVCLPFYDETKRADGFDAPVNSGLLRLELKAKAKPLAVQPAAKIASVTPLDPPRATDAEIRRQHELLSGDWTILSIRNNGDDYNADLIRQKIAENNRLHIGWQGLYLTNPRTQEKQSYSMRLDPSRTPRTIDVTNKFDELLHGIYRFEGDTLSICLNKREGLPTPDQFDAPSGSHRVLYRLKMAPPMEPTTATVTTTPPPRTDEAAEQRERVRKLLVGSWSYTDSKGTVTTVLQSDGSFVFTRVRNRKRLFEPLTVTGWGTWNFSGNLLNVTINRSTDILLARRSYVARIQSIGESTMVASDIFGELQNFKRLR</sequence>
<name>A0AAU7CIW5_9BACT</name>
<accession>A0AAU7CIW5</accession>
<evidence type="ECO:0000313" key="2">
    <source>
        <dbReference type="EMBL" id="XBH05408.1"/>
    </source>
</evidence>